<dbReference type="RefSeq" id="XP_045287621.1">
    <property type="nucleotide sequence ID" value="XM_045431068.1"/>
</dbReference>
<gene>
    <name evidence="2" type="ORF">HCBG_04019</name>
</gene>
<reference evidence="2" key="1">
    <citation type="submission" date="2009-02" db="EMBL/GenBank/DDBJ databases">
        <title>The Genome Sequence of Ajellomyces capsulatus strain G186AR.</title>
        <authorList>
            <consortium name="The Broad Institute Genome Sequencing Platform"/>
            <person name="Champion M."/>
            <person name="Cuomo C."/>
            <person name="Ma L.-J."/>
            <person name="Henn M.R."/>
            <person name="Sil A."/>
            <person name="Goldman B."/>
            <person name="Young S.K."/>
            <person name="Kodira C.D."/>
            <person name="Zeng Q."/>
            <person name="Koehrsen M."/>
            <person name="Alvarado L."/>
            <person name="Berlin A."/>
            <person name="Borenstein D."/>
            <person name="Chen Z."/>
            <person name="Engels R."/>
            <person name="Freedman E."/>
            <person name="Gellesch M."/>
            <person name="Goldberg J."/>
            <person name="Griggs A."/>
            <person name="Gujja S."/>
            <person name="Heiman D."/>
            <person name="Hepburn T."/>
            <person name="Howarth C."/>
            <person name="Jen D."/>
            <person name="Larson L."/>
            <person name="Lewis B."/>
            <person name="Mehta T."/>
            <person name="Park D."/>
            <person name="Pearson M."/>
            <person name="Roberts A."/>
            <person name="Saif S."/>
            <person name="Shea T."/>
            <person name="Shenoy N."/>
            <person name="Sisk P."/>
            <person name="Stolte C."/>
            <person name="Sykes S."/>
            <person name="Walk T."/>
            <person name="White J."/>
            <person name="Yandava C."/>
            <person name="Klein B."/>
            <person name="McEwen J.G."/>
            <person name="Puccia R."/>
            <person name="Goldman G.H."/>
            <person name="Felipe M.S."/>
            <person name="Nino-Vega G."/>
            <person name="San-Blas G."/>
            <person name="Taylor J."/>
            <person name="Mendoza L."/>
            <person name="Galagan J."/>
            <person name="Nusbaum C."/>
            <person name="Birren B."/>
        </authorList>
    </citation>
    <scope>NUCLEOTIDE SEQUENCE</scope>
    <source>
        <strain evidence="2">G186AR</strain>
    </source>
</reference>
<keyword evidence="3" id="KW-1185">Reference proteome</keyword>
<evidence type="ECO:0000313" key="2">
    <source>
        <dbReference type="EMBL" id="EEH07140.1"/>
    </source>
</evidence>
<sequence>MRGCVKEGGAEYQNCNSQLSARVTSGYFDAADINLGLRGKDVMNFNTNTGKTLLSDEKALNAASSIFITGMHSIAMIPSLGSMRCYLYKGVKLLFPQWIRDVELENGRTSCYRSLFLRPSRVPQEECEPELGATPAPPEPSEGYGDVLC</sequence>
<dbReference type="AlphaFoldDB" id="C0NMP2"/>
<accession>C0NMP2</accession>
<dbReference type="HOGENOM" id="CLU_1749084_0_0_1"/>
<dbReference type="InParanoid" id="C0NMP2"/>
<evidence type="ECO:0000313" key="3">
    <source>
        <dbReference type="Proteomes" id="UP000001631"/>
    </source>
</evidence>
<name>C0NMP2_AJECG</name>
<dbReference type="GeneID" id="69037035"/>
<protein>
    <submittedName>
        <fullName evidence="2">Uncharacterized protein</fullName>
    </submittedName>
</protein>
<dbReference type="Proteomes" id="UP000001631">
    <property type="component" value="Unassembled WGS sequence"/>
</dbReference>
<dbReference type="VEuPathDB" id="FungiDB:I7I50_11932"/>
<feature type="region of interest" description="Disordered" evidence="1">
    <location>
        <begin position="127"/>
        <end position="149"/>
    </location>
</feature>
<proteinExistence type="predicted"/>
<evidence type="ECO:0000256" key="1">
    <source>
        <dbReference type="SAM" id="MobiDB-lite"/>
    </source>
</evidence>
<organism evidence="2 3">
    <name type="scientific">Ajellomyces capsulatus (strain G186AR / H82 / ATCC MYA-2454 / RMSCC 2432)</name>
    <name type="common">Darling's disease fungus</name>
    <name type="synonym">Histoplasma capsulatum</name>
    <dbReference type="NCBI Taxonomy" id="447093"/>
    <lineage>
        <taxon>Eukaryota</taxon>
        <taxon>Fungi</taxon>
        <taxon>Dikarya</taxon>
        <taxon>Ascomycota</taxon>
        <taxon>Pezizomycotina</taxon>
        <taxon>Eurotiomycetes</taxon>
        <taxon>Eurotiomycetidae</taxon>
        <taxon>Onygenales</taxon>
        <taxon>Ajellomycetaceae</taxon>
        <taxon>Histoplasma</taxon>
    </lineage>
</organism>
<dbReference type="EMBL" id="GG663367">
    <property type="protein sequence ID" value="EEH07140.1"/>
    <property type="molecule type" value="Genomic_DNA"/>
</dbReference>